<geneLocation type="mitochondrion" evidence="2"/>
<dbReference type="GO" id="GO:0004519">
    <property type="term" value="F:endonuclease activity"/>
    <property type="evidence" value="ECO:0007669"/>
    <property type="project" value="UniProtKB-KW"/>
</dbReference>
<evidence type="ECO:0000259" key="1">
    <source>
        <dbReference type="Pfam" id="PF00961"/>
    </source>
</evidence>
<dbReference type="Pfam" id="PF00961">
    <property type="entry name" value="LAGLIDADG_1"/>
    <property type="match status" value="2"/>
</dbReference>
<sequence>MYSLEDSEFLFFIRGWEVRRDYSRCFSKSILIVYNQLSLHTIHSSLEGPSGTTRVPSGRSTPLGVDLPSGEVCLVRVKVTKTATMVNRHYLSTKQESNLDSWFITGYTEGEGSFSIRLRTKSSSIFGYHVSIVYSIGAEVNPLNLKLLERVKDYFGGVGSISRSGNMYLFEVSSLKALLNVRKHFEEFPLQTTKFVHFKLWCQVMDILNNKEHLTESGFYKILSIKSLFPKGLSPKLLELHPKEKYISLIKPVFEPSKAVLDKYWITGFAQADGTFGLNYSKLTRMKLGYSCLPQFRITQHERDLAVLNRIVLTLGCGTLVKPTGDRDRYSISVANISDLVNIIIPLFEECPIYGAKYPDFLDFCKGIQIIKQKGHLTPEGLNELKNLAYGMNTYRKF</sequence>
<dbReference type="PANTHER" id="PTHR36181">
    <property type="entry name" value="INTRON-ENCODED ENDONUCLEASE AI3-RELATED"/>
    <property type="match status" value="1"/>
</dbReference>
<dbReference type="InterPro" id="IPR004860">
    <property type="entry name" value="LAGLIDADG_dom"/>
</dbReference>
<gene>
    <name evidence="2" type="primary">orf398</name>
</gene>
<feature type="domain" description="Homing endonuclease LAGLIDADG" evidence="1">
    <location>
        <begin position="266"/>
        <end position="366"/>
    </location>
</feature>
<dbReference type="InterPro" id="IPR027434">
    <property type="entry name" value="Homing_endonucl"/>
</dbReference>
<keyword evidence="2" id="KW-0378">Hydrolase</keyword>
<keyword evidence="2" id="KW-0255">Endonuclease</keyword>
<dbReference type="InterPro" id="IPR051289">
    <property type="entry name" value="LAGLIDADG_Endonuclease"/>
</dbReference>
<dbReference type="PANTHER" id="PTHR36181:SF4">
    <property type="entry name" value="LAGLIDADG ENDONUCLEASE"/>
    <property type="match status" value="1"/>
</dbReference>
<keyword evidence="2" id="KW-0496">Mitochondrion</keyword>
<dbReference type="AlphaFoldDB" id="A0A2C9DSE1"/>
<evidence type="ECO:0000313" key="2">
    <source>
        <dbReference type="EMBL" id="ATI20584.1"/>
    </source>
</evidence>
<dbReference type="Gene3D" id="3.10.28.10">
    <property type="entry name" value="Homing endonucleases"/>
    <property type="match status" value="2"/>
</dbReference>
<name>A0A2C9DSE1_9PEZI</name>
<keyword evidence="2" id="KW-0540">Nuclease</keyword>
<feature type="domain" description="Homing endonuclease LAGLIDADG" evidence="1">
    <location>
        <begin position="104"/>
        <end position="205"/>
    </location>
</feature>
<dbReference type="EMBL" id="KY575058">
    <property type="protein sequence ID" value="ATI20584.1"/>
    <property type="molecule type" value="Genomic_DNA"/>
</dbReference>
<reference evidence="2" key="1">
    <citation type="submission" date="2017-02" db="EMBL/GenBank/DDBJ databases">
        <title>Fungal Comparative Genomics of Melanconis species and Ophiognomonia clavigignenti-juglandacearum at Different Phylogenetic Distances.</title>
        <authorList>
            <person name="Demers J.E."/>
            <person name="Castlebury L.A."/>
        </authorList>
    </citation>
    <scope>NUCLEOTIDE SEQUENCE</scope>
    <source>
        <strain evidence="2">ATCC36624</strain>
    </source>
</reference>
<dbReference type="SUPFAM" id="SSF55608">
    <property type="entry name" value="Homing endonucleases"/>
    <property type="match status" value="2"/>
</dbReference>
<protein>
    <submittedName>
        <fullName evidence="2">LAGLIDADG endonuclease</fullName>
    </submittedName>
</protein>
<organism evidence="2">
    <name type="scientific">Ophiognomonia clavigignenti-juglandacearum</name>
    <dbReference type="NCBI Taxonomy" id="218668"/>
    <lineage>
        <taxon>Eukaryota</taxon>
        <taxon>Fungi</taxon>
        <taxon>Dikarya</taxon>
        <taxon>Ascomycota</taxon>
        <taxon>Pezizomycotina</taxon>
        <taxon>Sordariomycetes</taxon>
        <taxon>Sordariomycetidae</taxon>
        <taxon>Diaporthales</taxon>
        <taxon>Gnomoniaceae</taxon>
        <taxon>Ophiognomonia</taxon>
    </lineage>
</organism>
<accession>A0A2C9DSE1</accession>
<proteinExistence type="predicted"/>
<dbReference type="GO" id="GO:0005739">
    <property type="term" value="C:mitochondrion"/>
    <property type="evidence" value="ECO:0007669"/>
    <property type="project" value="UniProtKB-ARBA"/>
</dbReference>